<dbReference type="PANTHER" id="PTHR21015">
    <property type="entry name" value="UDP-N-ACETYLGLUCOSAMINE--N-ACETYLMURAMYL-(PENTAPEPTIDE) PYROPHOSPHORYL-UNDECAPRENOL N-ACETYLGLUCOSAMINE TRANSFERASE 1"/>
    <property type="match status" value="1"/>
</dbReference>
<evidence type="ECO:0000313" key="4">
    <source>
        <dbReference type="Proteomes" id="UP001652564"/>
    </source>
</evidence>
<name>A0ABT2ZPU7_9RHOB</name>
<dbReference type="Pfam" id="PF04101">
    <property type="entry name" value="Glyco_tran_28_C"/>
    <property type="match status" value="1"/>
</dbReference>
<keyword evidence="4" id="KW-1185">Reference proteome</keyword>
<feature type="domain" description="Response regulatory" evidence="2">
    <location>
        <begin position="3"/>
        <end position="117"/>
    </location>
</feature>
<reference evidence="3 4" key="1">
    <citation type="submission" date="2022-10" db="EMBL/GenBank/DDBJ databases">
        <title>Defluviimonas sp. nov., isolated from ocean surface sediments.</title>
        <authorList>
            <person name="He W."/>
            <person name="Wang L."/>
            <person name="Zhang D.-F."/>
        </authorList>
    </citation>
    <scope>NUCLEOTIDE SEQUENCE [LARGE SCALE GENOMIC DNA]</scope>
    <source>
        <strain evidence="3 4">WL0050</strain>
    </source>
</reference>
<dbReference type="Gene3D" id="3.40.50.2000">
    <property type="entry name" value="Glycogen Phosphorylase B"/>
    <property type="match status" value="1"/>
</dbReference>
<dbReference type="InterPro" id="IPR011006">
    <property type="entry name" value="CheY-like_superfamily"/>
</dbReference>
<accession>A0ABT2ZPU7</accession>
<dbReference type="Gene3D" id="3.40.50.2300">
    <property type="match status" value="1"/>
</dbReference>
<evidence type="ECO:0000313" key="3">
    <source>
        <dbReference type="EMBL" id="MCV2873052.1"/>
    </source>
</evidence>
<proteinExistence type="predicted"/>
<dbReference type="Pfam" id="PF00072">
    <property type="entry name" value="Response_reg"/>
    <property type="match status" value="1"/>
</dbReference>
<evidence type="ECO:0000256" key="1">
    <source>
        <dbReference type="PROSITE-ProRule" id="PRU00169"/>
    </source>
</evidence>
<gene>
    <name evidence="3" type="ORF">OEZ71_12180</name>
</gene>
<dbReference type="InterPro" id="IPR001789">
    <property type="entry name" value="Sig_transdc_resp-reg_receiver"/>
</dbReference>
<dbReference type="PROSITE" id="PS50110">
    <property type="entry name" value="RESPONSE_REGULATORY"/>
    <property type="match status" value="1"/>
</dbReference>
<dbReference type="Proteomes" id="UP001652564">
    <property type="component" value="Unassembled WGS sequence"/>
</dbReference>
<dbReference type="RefSeq" id="WP_263740269.1">
    <property type="nucleotide sequence ID" value="NZ_JAOWKZ010000003.1"/>
</dbReference>
<comment type="caution">
    <text evidence="3">The sequence shown here is derived from an EMBL/GenBank/DDBJ whole genome shotgun (WGS) entry which is preliminary data.</text>
</comment>
<dbReference type="SMART" id="SM00448">
    <property type="entry name" value="REC"/>
    <property type="match status" value="1"/>
</dbReference>
<sequence length="524" mass="56417">MTRILLSEDEPVLARNIMRSLEGCAMHVTHAASARETETALRVGRFDLVLADVSLGDGDGIEVISAAGSRLGKTPVVVMTGQDSLYNRGRAESVPVAAFLAKPFALSRLRELVTALTTENGGPGTRTMRGPSVVMYSHDTIGLGHMRRNSSIARELVALVPGLSVLMLVGCPSGMIFEPHPGIDYVKLPSLTKLGRGAFQSGALRLDAATLRQMRSRIIDGVFEAFRPDLLLVDHEPGGVLDELLPVLEKRRRRERPCTILGLRDILDDPERVRDAWTANGTAQVIANSYDRVMIYGNEGFYPSATAYGLEAMLPGRVNYSGIVTTPGRARTRPAGKSPRAILVSGGGGRDAYPLIDTALSALATIPRRNRPAMTVVTGPLMDEELRIAASARAARLGVVCLDSVPDLASLLHAADLLITMTGYNSINEALAQGCPIITVPRLGPSAEQRIRAETLAARGLARHLCRETLTPESLARMMMAPPPVARTEGLSFDGARRAAALLALHLTRTRSRYEEEVTHAPTH</sequence>
<dbReference type="SUPFAM" id="SSF52172">
    <property type="entry name" value="CheY-like"/>
    <property type="match status" value="1"/>
</dbReference>
<protein>
    <submittedName>
        <fullName evidence="3">Response regulator</fullName>
    </submittedName>
</protein>
<dbReference type="EMBL" id="JAOWKZ010000003">
    <property type="protein sequence ID" value="MCV2873052.1"/>
    <property type="molecule type" value="Genomic_DNA"/>
</dbReference>
<dbReference type="SUPFAM" id="SSF53756">
    <property type="entry name" value="UDP-Glycosyltransferase/glycogen phosphorylase"/>
    <property type="match status" value="1"/>
</dbReference>
<feature type="modified residue" description="4-aspartylphosphate" evidence="1">
    <location>
        <position position="52"/>
    </location>
</feature>
<dbReference type="PANTHER" id="PTHR21015:SF28">
    <property type="entry name" value="SLL1722 PROTEIN"/>
    <property type="match status" value="1"/>
</dbReference>
<keyword evidence="1" id="KW-0597">Phosphoprotein</keyword>
<evidence type="ECO:0000259" key="2">
    <source>
        <dbReference type="PROSITE" id="PS50110"/>
    </source>
</evidence>
<organism evidence="3 4">
    <name type="scientific">Albidovulum litorale</name>
    <dbReference type="NCBI Taxonomy" id="2984134"/>
    <lineage>
        <taxon>Bacteria</taxon>
        <taxon>Pseudomonadati</taxon>
        <taxon>Pseudomonadota</taxon>
        <taxon>Alphaproteobacteria</taxon>
        <taxon>Rhodobacterales</taxon>
        <taxon>Paracoccaceae</taxon>
        <taxon>Albidovulum</taxon>
    </lineage>
</organism>
<dbReference type="InterPro" id="IPR007235">
    <property type="entry name" value="Glyco_trans_28_C"/>
</dbReference>